<sequence length="590" mass="63144">MLRILWEILEIDADTASPEENFYDVGGTSLQAMRVCSRLQQDLGVPAVPEQLFESETIAEFLSSLIPTSPEPTSTSTSAGGLIHEGVTRAARLTPDAMALVHGDQRISYAQLESGAEAYAKELRRLGIGPGTSVPVILRRSVRLVAVLLGVLKCGAAYAALDPRWPAPRLEQLIRTLNPPVTVADTSALDAGAPVWMPDASYLEETQGAAPAQGQEGFEDTAVSSVFFTSGTTGTPKGVLSTHRATMRLFSEPTFADFRPGRVMLQAAPVSWDAFSLELWGMLTTGGTSVITTSDYLLPAELRRLIETAGVDTVWLTSSLLNLFVDEDIRCFAGLRQVLTGGEKLSAPHVRRFVSAHPGITLINGYGPVESCVFATTHRVRPADCDEPHGIPIGRAVRGTRIHLLDGSDPVPAGEVGEICLSGDGLARSYLGDARATAERFVSLPLDGVATRLYRTGDFGTLDHEGILHFRGRADRQLKVSGHRIEPAEIEAATRAVPGVLSCAIAHETGPDGVSVARLALFYTVDSQHPAPPTPTALRRAIAGVLPRHMVPSQIELLDALPLTTHGKLDRSALLPSLADHHEQTAGSRK</sequence>
<accession>A0A6B3C4X9</accession>
<dbReference type="GO" id="GO:0005829">
    <property type="term" value="C:cytosol"/>
    <property type="evidence" value="ECO:0007669"/>
    <property type="project" value="TreeGrafter"/>
</dbReference>
<gene>
    <name evidence="2" type="ORF">G3I71_39355</name>
</gene>
<dbReference type="PROSITE" id="PS00455">
    <property type="entry name" value="AMP_BINDING"/>
    <property type="match status" value="1"/>
</dbReference>
<dbReference type="Pfam" id="PF00550">
    <property type="entry name" value="PP-binding"/>
    <property type="match status" value="1"/>
</dbReference>
<dbReference type="GO" id="GO:0009366">
    <property type="term" value="C:enterobactin synthetase complex"/>
    <property type="evidence" value="ECO:0007669"/>
    <property type="project" value="TreeGrafter"/>
</dbReference>
<reference evidence="2" key="1">
    <citation type="submission" date="2020-01" db="EMBL/GenBank/DDBJ databases">
        <title>Insect and environment-associated Actinomycetes.</title>
        <authorList>
            <person name="Currrie C."/>
            <person name="Chevrette M."/>
            <person name="Carlson C."/>
            <person name="Stubbendieck R."/>
            <person name="Wendt-Pienkowski E."/>
        </authorList>
    </citation>
    <scope>NUCLEOTIDE SEQUENCE</scope>
    <source>
        <strain evidence="2">SID12501</strain>
    </source>
</reference>
<dbReference type="InterPro" id="IPR042099">
    <property type="entry name" value="ANL_N_sf"/>
</dbReference>
<dbReference type="GO" id="GO:0043041">
    <property type="term" value="P:amino acid activation for nonribosomal peptide biosynthetic process"/>
    <property type="evidence" value="ECO:0007669"/>
    <property type="project" value="TreeGrafter"/>
</dbReference>
<dbReference type="RefSeq" id="WP_164322713.1">
    <property type="nucleotide sequence ID" value="NZ_JAAGLU010000047.1"/>
</dbReference>
<dbReference type="PANTHER" id="PTHR45527:SF1">
    <property type="entry name" value="FATTY ACID SYNTHASE"/>
    <property type="match status" value="1"/>
</dbReference>
<dbReference type="EMBL" id="JAAGLU010000047">
    <property type="protein sequence ID" value="NEC91719.1"/>
    <property type="molecule type" value="Genomic_DNA"/>
</dbReference>
<dbReference type="InterPro" id="IPR009081">
    <property type="entry name" value="PP-bd_ACP"/>
</dbReference>
<evidence type="ECO:0000313" key="2">
    <source>
        <dbReference type="EMBL" id="NEC91719.1"/>
    </source>
</evidence>
<dbReference type="Pfam" id="PF00501">
    <property type="entry name" value="AMP-binding"/>
    <property type="match status" value="1"/>
</dbReference>
<dbReference type="InterPro" id="IPR020845">
    <property type="entry name" value="AMP-binding_CS"/>
</dbReference>
<dbReference type="Gene3D" id="3.30.300.30">
    <property type="match status" value="1"/>
</dbReference>
<dbReference type="InterPro" id="IPR036736">
    <property type="entry name" value="ACP-like_sf"/>
</dbReference>
<dbReference type="Gene3D" id="3.40.50.12780">
    <property type="entry name" value="N-terminal domain of ligase-like"/>
    <property type="match status" value="1"/>
</dbReference>
<protein>
    <submittedName>
        <fullName evidence="2">Amino acid adenylation domain-containing protein</fullName>
    </submittedName>
</protein>
<dbReference type="GO" id="GO:0047527">
    <property type="term" value="F:2,3-dihydroxybenzoate-serine ligase activity"/>
    <property type="evidence" value="ECO:0007669"/>
    <property type="project" value="TreeGrafter"/>
</dbReference>
<dbReference type="SUPFAM" id="SSF56801">
    <property type="entry name" value="Acetyl-CoA synthetase-like"/>
    <property type="match status" value="1"/>
</dbReference>
<comment type="caution">
    <text evidence="2">The sequence shown here is derived from an EMBL/GenBank/DDBJ whole genome shotgun (WGS) entry which is preliminary data.</text>
</comment>
<dbReference type="AlphaFoldDB" id="A0A6B3C4X9"/>
<dbReference type="InterPro" id="IPR025110">
    <property type="entry name" value="AMP-bd_C"/>
</dbReference>
<feature type="domain" description="Carrier" evidence="1">
    <location>
        <begin position="1"/>
        <end position="69"/>
    </location>
</feature>
<evidence type="ECO:0000259" key="1">
    <source>
        <dbReference type="PROSITE" id="PS50075"/>
    </source>
</evidence>
<dbReference type="PANTHER" id="PTHR45527">
    <property type="entry name" value="NONRIBOSOMAL PEPTIDE SYNTHETASE"/>
    <property type="match status" value="1"/>
</dbReference>
<name>A0A6B3C4X9_9ACTN</name>
<organism evidence="2">
    <name type="scientific">Streptomyces sp. SID12501</name>
    <dbReference type="NCBI Taxonomy" id="2706042"/>
    <lineage>
        <taxon>Bacteria</taxon>
        <taxon>Bacillati</taxon>
        <taxon>Actinomycetota</taxon>
        <taxon>Actinomycetes</taxon>
        <taxon>Kitasatosporales</taxon>
        <taxon>Streptomycetaceae</taxon>
        <taxon>Streptomyces</taxon>
    </lineage>
</organism>
<dbReference type="SUPFAM" id="SSF47336">
    <property type="entry name" value="ACP-like"/>
    <property type="match status" value="1"/>
</dbReference>
<dbReference type="GO" id="GO:0031177">
    <property type="term" value="F:phosphopantetheine binding"/>
    <property type="evidence" value="ECO:0007669"/>
    <property type="project" value="TreeGrafter"/>
</dbReference>
<dbReference type="InterPro" id="IPR045851">
    <property type="entry name" value="AMP-bd_C_sf"/>
</dbReference>
<dbReference type="InterPro" id="IPR010071">
    <property type="entry name" value="AA_adenyl_dom"/>
</dbReference>
<dbReference type="Gene3D" id="1.10.1200.10">
    <property type="entry name" value="ACP-like"/>
    <property type="match status" value="1"/>
</dbReference>
<dbReference type="InterPro" id="IPR000873">
    <property type="entry name" value="AMP-dep_synth/lig_dom"/>
</dbReference>
<dbReference type="GO" id="GO:0009239">
    <property type="term" value="P:enterobactin biosynthetic process"/>
    <property type="evidence" value="ECO:0007669"/>
    <property type="project" value="TreeGrafter"/>
</dbReference>
<dbReference type="PROSITE" id="PS50075">
    <property type="entry name" value="CARRIER"/>
    <property type="match status" value="1"/>
</dbReference>
<proteinExistence type="predicted"/>
<dbReference type="Pfam" id="PF13193">
    <property type="entry name" value="AMP-binding_C"/>
    <property type="match status" value="1"/>
</dbReference>
<dbReference type="NCBIfam" id="TIGR01733">
    <property type="entry name" value="AA-adenyl-dom"/>
    <property type="match status" value="1"/>
</dbReference>